<evidence type="ECO:0000313" key="2">
    <source>
        <dbReference type="Proteomes" id="UP001482620"/>
    </source>
</evidence>
<sequence length="120" mass="14385">MNYCRKNPVFIHKKGKLRYKHCFTFSLRPAEANCVPEKSLQRRSRYKPSWKEGQWPHHRGYVMCSWLADRKSRLSSTDTEVGWKLNICSQSFLQTSSSPRQLFNMVQRLGLGRERYLEWK</sequence>
<keyword evidence="2" id="KW-1185">Reference proteome</keyword>
<dbReference type="EMBL" id="JAHRIQ010031101">
    <property type="protein sequence ID" value="MEQ2231197.1"/>
    <property type="molecule type" value="Genomic_DNA"/>
</dbReference>
<gene>
    <name evidence="1" type="ORF">ILYODFUR_037087</name>
</gene>
<name>A0ABV0TE61_9TELE</name>
<comment type="caution">
    <text evidence="1">The sequence shown here is derived from an EMBL/GenBank/DDBJ whole genome shotgun (WGS) entry which is preliminary data.</text>
</comment>
<accession>A0ABV0TE61</accession>
<proteinExistence type="predicted"/>
<organism evidence="1 2">
    <name type="scientific">Ilyodon furcidens</name>
    <name type="common">goldbreast splitfin</name>
    <dbReference type="NCBI Taxonomy" id="33524"/>
    <lineage>
        <taxon>Eukaryota</taxon>
        <taxon>Metazoa</taxon>
        <taxon>Chordata</taxon>
        <taxon>Craniata</taxon>
        <taxon>Vertebrata</taxon>
        <taxon>Euteleostomi</taxon>
        <taxon>Actinopterygii</taxon>
        <taxon>Neopterygii</taxon>
        <taxon>Teleostei</taxon>
        <taxon>Neoteleostei</taxon>
        <taxon>Acanthomorphata</taxon>
        <taxon>Ovalentaria</taxon>
        <taxon>Atherinomorphae</taxon>
        <taxon>Cyprinodontiformes</taxon>
        <taxon>Goodeidae</taxon>
        <taxon>Ilyodon</taxon>
    </lineage>
</organism>
<reference evidence="1 2" key="1">
    <citation type="submission" date="2021-06" db="EMBL/GenBank/DDBJ databases">
        <authorList>
            <person name="Palmer J.M."/>
        </authorList>
    </citation>
    <scope>NUCLEOTIDE SEQUENCE [LARGE SCALE GENOMIC DNA]</scope>
    <source>
        <strain evidence="2">if_2019</strain>
        <tissue evidence="1">Muscle</tissue>
    </source>
</reference>
<protein>
    <submittedName>
        <fullName evidence="1">Uncharacterized protein</fullName>
    </submittedName>
</protein>
<evidence type="ECO:0000313" key="1">
    <source>
        <dbReference type="EMBL" id="MEQ2231197.1"/>
    </source>
</evidence>
<dbReference type="Proteomes" id="UP001482620">
    <property type="component" value="Unassembled WGS sequence"/>
</dbReference>